<gene>
    <name evidence="2" type="ORF">EPI10_024483</name>
</gene>
<organism evidence="2 3">
    <name type="scientific">Gossypium australe</name>
    <dbReference type="NCBI Taxonomy" id="47621"/>
    <lineage>
        <taxon>Eukaryota</taxon>
        <taxon>Viridiplantae</taxon>
        <taxon>Streptophyta</taxon>
        <taxon>Embryophyta</taxon>
        <taxon>Tracheophyta</taxon>
        <taxon>Spermatophyta</taxon>
        <taxon>Magnoliopsida</taxon>
        <taxon>eudicotyledons</taxon>
        <taxon>Gunneridae</taxon>
        <taxon>Pentapetalae</taxon>
        <taxon>rosids</taxon>
        <taxon>malvids</taxon>
        <taxon>Malvales</taxon>
        <taxon>Malvaceae</taxon>
        <taxon>Malvoideae</taxon>
        <taxon>Gossypium</taxon>
    </lineage>
</organism>
<accession>A0A5B6VYX4</accession>
<reference evidence="3" key="1">
    <citation type="journal article" date="2019" name="Plant Biotechnol. J.">
        <title>Genome sequencing of the Australian wild diploid species Gossypium australe highlights disease resistance and delayed gland morphogenesis.</title>
        <authorList>
            <person name="Cai Y."/>
            <person name="Cai X."/>
            <person name="Wang Q."/>
            <person name="Wang P."/>
            <person name="Zhang Y."/>
            <person name="Cai C."/>
            <person name="Xu Y."/>
            <person name="Wang K."/>
            <person name="Zhou Z."/>
            <person name="Wang C."/>
            <person name="Geng S."/>
            <person name="Li B."/>
            <person name="Dong Q."/>
            <person name="Hou Y."/>
            <person name="Wang H."/>
            <person name="Ai P."/>
            <person name="Liu Z."/>
            <person name="Yi F."/>
            <person name="Sun M."/>
            <person name="An G."/>
            <person name="Cheng J."/>
            <person name="Zhang Y."/>
            <person name="Shi Q."/>
            <person name="Xie Y."/>
            <person name="Shi X."/>
            <person name="Chang Y."/>
            <person name="Huang F."/>
            <person name="Chen Y."/>
            <person name="Hong S."/>
            <person name="Mi L."/>
            <person name="Sun Q."/>
            <person name="Zhang L."/>
            <person name="Zhou B."/>
            <person name="Peng R."/>
            <person name="Zhang X."/>
            <person name="Liu F."/>
        </authorList>
    </citation>
    <scope>NUCLEOTIDE SEQUENCE [LARGE SCALE GENOMIC DNA]</scope>
    <source>
        <strain evidence="3">cv. PA1801</strain>
    </source>
</reference>
<name>A0A5B6VYX4_9ROSI</name>
<keyword evidence="3" id="KW-1185">Reference proteome</keyword>
<dbReference type="Pfam" id="PF24626">
    <property type="entry name" value="SH3_Tf2-1"/>
    <property type="match status" value="1"/>
</dbReference>
<proteinExistence type="predicted"/>
<dbReference type="PANTHER" id="PTHR46148:SF44">
    <property type="entry name" value="GAG-POL POLYPROTEIN"/>
    <property type="match status" value="1"/>
</dbReference>
<comment type="caution">
    <text evidence="2">The sequence shown here is derived from an EMBL/GenBank/DDBJ whole genome shotgun (WGS) entry which is preliminary data.</text>
</comment>
<dbReference type="InterPro" id="IPR056924">
    <property type="entry name" value="SH3_Tf2-1"/>
</dbReference>
<feature type="domain" description="Tf2-1-like SH3-like" evidence="1">
    <location>
        <begin position="55"/>
        <end position="120"/>
    </location>
</feature>
<evidence type="ECO:0000313" key="2">
    <source>
        <dbReference type="EMBL" id="KAA3474162.1"/>
    </source>
</evidence>
<dbReference type="EMBL" id="SMMG02000005">
    <property type="protein sequence ID" value="KAA3474162.1"/>
    <property type="molecule type" value="Genomic_DNA"/>
</dbReference>
<evidence type="ECO:0000259" key="1">
    <source>
        <dbReference type="Pfam" id="PF24626"/>
    </source>
</evidence>
<sequence>MLRTCNIYFLSKLNEIKVIGSELIQETDDMVRLIRDHLKKSYGNLKCRDIKYSMGNKVFLKVSSWKNISRFGRKGKLRLRFIRPCETIERIGAVAYRLVLPAELREIHNVFHVLMFKKYRSDPSHVISIKEIEIQPDLSYEECHAPIPNS</sequence>
<dbReference type="PANTHER" id="PTHR46148">
    <property type="entry name" value="CHROMO DOMAIN-CONTAINING PROTEIN"/>
    <property type="match status" value="1"/>
</dbReference>
<dbReference type="Proteomes" id="UP000325315">
    <property type="component" value="Unassembled WGS sequence"/>
</dbReference>
<protein>
    <submittedName>
        <fullName evidence="2">DNA/RNA polymerases superfamily protein</fullName>
    </submittedName>
</protein>
<evidence type="ECO:0000313" key="3">
    <source>
        <dbReference type="Proteomes" id="UP000325315"/>
    </source>
</evidence>
<dbReference type="AlphaFoldDB" id="A0A5B6VYX4"/>
<dbReference type="OrthoDB" id="1600023at2759"/>